<gene>
    <name evidence="1" type="ORF">AVDCRST_MAG33-2055</name>
</gene>
<reference evidence="1" key="1">
    <citation type="submission" date="2020-02" db="EMBL/GenBank/DDBJ databases">
        <authorList>
            <person name="Meier V. D."/>
        </authorList>
    </citation>
    <scope>NUCLEOTIDE SEQUENCE</scope>
    <source>
        <strain evidence="1">AVDCRST_MAG33</strain>
    </source>
</reference>
<organism evidence="1">
    <name type="scientific">uncultured Thermomicrobiales bacterium</name>
    <dbReference type="NCBI Taxonomy" id="1645740"/>
    <lineage>
        <taxon>Bacteria</taxon>
        <taxon>Pseudomonadati</taxon>
        <taxon>Thermomicrobiota</taxon>
        <taxon>Thermomicrobia</taxon>
        <taxon>Thermomicrobiales</taxon>
        <taxon>environmental samples</taxon>
    </lineage>
</organism>
<name>A0A6J4V5I2_9BACT</name>
<protein>
    <submittedName>
        <fullName evidence="1">Uncharacterized protein</fullName>
    </submittedName>
</protein>
<sequence>MSFFSDVPGMVVPLYDPVAVVDRLQGEGIYAIARL</sequence>
<proteinExistence type="predicted"/>
<dbReference type="AlphaFoldDB" id="A0A6J4V5I2"/>
<dbReference type="EMBL" id="CADCWK010000229">
    <property type="protein sequence ID" value="CAA9565921.1"/>
    <property type="molecule type" value="Genomic_DNA"/>
</dbReference>
<evidence type="ECO:0000313" key="1">
    <source>
        <dbReference type="EMBL" id="CAA9565921.1"/>
    </source>
</evidence>
<feature type="non-terminal residue" evidence="1">
    <location>
        <position position="35"/>
    </location>
</feature>
<accession>A0A6J4V5I2</accession>